<dbReference type="Proteomes" id="UP000825935">
    <property type="component" value="Chromosome 25"/>
</dbReference>
<dbReference type="OMA" id="DMCETIS"/>
<protein>
    <recommendedName>
        <fullName evidence="1">Retrovirus-related Pol polyprotein from transposon TNT 1-94-like beta-barrel domain-containing protein</fullName>
    </recommendedName>
</protein>
<gene>
    <name evidence="2" type="ORF">KP509_25G067700</name>
</gene>
<evidence type="ECO:0000259" key="1">
    <source>
        <dbReference type="Pfam" id="PF22936"/>
    </source>
</evidence>
<dbReference type="Pfam" id="PF22936">
    <property type="entry name" value="Pol_BBD"/>
    <property type="match status" value="1"/>
</dbReference>
<organism evidence="2 3">
    <name type="scientific">Ceratopteris richardii</name>
    <name type="common">Triangle waterfern</name>
    <dbReference type="NCBI Taxonomy" id="49495"/>
    <lineage>
        <taxon>Eukaryota</taxon>
        <taxon>Viridiplantae</taxon>
        <taxon>Streptophyta</taxon>
        <taxon>Embryophyta</taxon>
        <taxon>Tracheophyta</taxon>
        <taxon>Polypodiopsida</taxon>
        <taxon>Polypodiidae</taxon>
        <taxon>Polypodiales</taxon>
        <taxon>Pteridineae</taxon>
        <taxon>Pteridaceae</taxon>
        <taxon>Parkerioideae</taxon>
        <taxon>Ceratopteris</taxon>
    </lineage>
</organism>
<dbReference type="AlphaFoldDB" id="A0A8T2RR94"/>
<evidence type="ECO:0000313" key="3">
    <source>
        <dbReference type="Proteomes" id="UP000825935"/>
    </source>
</evidence>
<evidence type="ECO:0000313" key="2">
    <source>
        <dbReference type="EMBL" id="KAH7298976.1"/>
    </source>
</evidence>
<keyword evidence="3" id="KW-1185">Reference proteome</keyword>
<comment type="caution">
    <text evidence="2">The sequence shown here is derived from an EMBL/GenBank/DDBJ whole genome shotgun (WGS) entry which is preliminary data.</text>
</comment>
<dbReference type="InterPro" id="IPR054722">
    <property type="entry name" value="PolX-like_BBD"/>
</dbReference>
<reference evidence="2" key="1">
    <citation type="submission" date="2021-08" db="EMBL/GenBank/DDBJ databases">
        <title>WGS assembly of Ceratopteris richardii.</title>
        <authorList>
            <person name="Marchant D.B."/>
            <person name="Chen G."/>
            <person name="Jenkins J."/>
            <person name="Shu S."/>
            <person name="Leebens-Mack J."/>
            <person name="Grimwood J."/>
            <person name="Schmutz J."/>
            <person name="Soltis P."/>
            <person name="Soltis D."/>
            <person name="Chen Z.-H."/>
        </authorList>
    </citation>
    <scope>NUCLEOTIDE SEQUENCE</scope>
    <source>
        <strain evidence="2">Whitten #5841</strain>
        <tissue evidence="2">Leaf</tissue>
    </source>
</reference>
<dbReference type="OrthoDB" id="1937754at2759"/>
<proteinExistence type="predicted"/>
<dbReference type="EMBL" id="CM035430">
    <property type="protein sequence ID" value="KAH7298976.1"/>
    <property type="molecule type" value="Genomic_DNA"/>
</dbReference>
<accession>A0A8T2RR94</accession>
<feature type="domain" description="Retrovirus-related Pol polyprotein from transposon TNT 1-94-like beta-barrel" evidence="1">
    <location>
        <begin position="15"/>
        <end position="91"/>
    </location>
</feature>
<name>A0A8T2RR94_CERRI</name>
<sequence length="117" mass="13683">MHIETHKRKVNNKTWYVDSGFSNHMIHNMNMFVNLHKPESRVRVAKGDSNEHEVVYIGDCPLNEHVTLRDVLFVPTITEKLISIGQMEDSGVKVDFDNNQWEPYQKNNGTFVIEDKR</sequence>